<feature type="transmembrane region" description="Helical" evidence="9">
    <location>
        <begin position="176"/>
        <end position="200"/>
    </location>
</feature>
<feature type="transmembrane region" description="Helical" evidence="9">
    <location>
        <begin position="113"/>
        <end position="135"/>
    </location>
</feature>
<feature type="transmembrane region" description="Helical" evidence="9">
    <location>
        <begin position="12"/>
        <end position="30"/>
    </location>
</feature>
<feature type="transmembrane region" description="Helical" evidence="9">
    <location>
        <begin position="45"/>
        <end position="63"/>
    </location>
</feature>
<evidence type="ECO:0000256" key="9">
    <source>
        <dbReference type="SAM" id="Phobius"/>
    </source>
</evidence>
<protein>
    <submittedName>
        <fullName evidence="11">Voltage-gated potassium channel</fullName>
    </submittedName>
</protein>
<feature type="compositionally biased region" description="Basic and acidic residues" evidence="8">
    <location>
        <begin position="232"/>
        <end position="241"/>
    </location>
</feature>
<evidence type="ECO:0000256" key="6">
    <source>
        <dbReference type="ARBA" id="ARBA00023136"/>
    </source>
</evidence>
<comment type="subcellular location">
    <subcellularLocation>
        <location evidence="1">Membrane</location>
        <topology evidence="1">Multi-pass membrane protein</topology>
    </subcellularLocation>
</comment>
<keyword evidence="5" id="KW-0406">Ion transport</keyword>
<comment type="caution">
    <text evidence="11">The sequence shown here is derived from an EMBL/GenBank/DDBJ whole genome shotgun (WGS) entry which is preliminary data.</text>
</comment>
<keyword evidence="6 9" id="KW-0472">Membrane</keyword>
<feature type="transmembrane region" description="Helical" evidence="9">
    <location>
        <begin position="147"/>
        <end position="164"/>
    </location>
</feature>
<dbReference type="Pfam" id="PF07885">
    <property type="entry name" value="Ion_trans_2"/>
    <property type="match status" value="1"/>
</dbReference>
<dbReference type="Gene3D" id="1.20.5.110">
    <property type="match status" value="1"/>
</dbReference>
<keyword evidence="7 11" id="KW-0407">Ion channel</keyword>
<dbReference type="AlphaFoldDB" id="A0A7Y9RZ78"/>
<name>A0A7Y9RZ78_9ACTN</name>
<organism evidence="11 12">
    <name type="scientific">Nocardioides daedukensis</name>
    <dbReference type="NCBI Taxonomy" id="634462"/>
    <lineage>
        <taxon>Bacteria</taxon>
        <taxon>Bacillati</taxon>
        <taxon>Actinomycetota</taxon>
        <taxon>Actinomycetes</taxon>
        <taxon>Propionibacteriales</taxon>
        <taxon>Nocardioidaceae</taxon>
        <taxon>Nocardioides</taxon>
    </lineage>
</organism>
<dbReference type="Gene3D" id="1.10.287.70">
    <property type="match status" value="1"/>
</dbReference>
<dbReference type="InterPro" id="IPR028325">
    <property type="entry name" value="VG_K_chnl"/>
</dbReference>
<proteinExistence type="predicted"/>
<keyword evidence="12" id="KW-1185">Reference proteome</keyword>
<evidence type="ECO:0000256" key="4">
    <source>
        <dbReference type="ARBA" id="ARBA00022989"/>
    </source>
</evidence>
<evidence type="ECO:0000256" key="8">
    <source>
        <dbReference type="SAM" id="MobiDB-lite"/>
    </source>
</evidence>
<accession>A0A7Y9RZ78</accession>
<keyword evidence="3 9" id="KW-0812">Transmembrane</keyword>
<keyword evidence="4 9" id="KW-1133">Transmembrane helix</keyword>
<feature type="domain" description="Potassium channel" evidence="10">
    <location>
        <begin position="144"/>
        <end position="200"/>
    </location>
</feature>
<gene>
    <name evidence="11" type="ORF">BJ980_001883</name>
</gene>
<sequence length="252" mass="27420">MTVETWDRKAEIPLLLLAVAFLAAYAWPILDTDLPSWVGQACRTTVWVTWLLFALDYLVRLWLVDNKLRFVRSNLIALAVIALPLLRPLRLLRLVTLINVLNRQASTTLRGKVAVYVFGGSSLLAFLGALAVLDAERHAPDSPIQSFGDAIWWAITTMTTVGYGDTFPITTTGRFVAAGLMISGIALLGMVTATLASWLVDRVADEAGEAGELRGEIRALNEQVARLTEALARGDEAERSGTSDADGPQQAK</sequence>
<keyword evidence="2" id="KW-0813">Transport</keyword>
<evidence type="ECO:0000259" key="10">
    <source>
        <dbReference type="Pfam" id="PF07885"/>
    </source>
</evidence>
<evidence type="ECO:0000256" key="7">
    <source>
        <dbReference type="ARBA" id="ARBA00023303"/>
    </source>
</evidence>
<dbReference type="PANTHER" id="PTHR11537">
    <property type="entry name" value="VOLTAGE-GATED POTASSIUM CHANNEL"/>
    <property type="match status" value="1"/>
</dbReference>
<evidence type="ECO:0000313" key="11">
    <source>
        <dbReference type="EMBL" id="NYG58960.1"/>
    </source>
</evidence>
<evidence type="ECO:0000256" key="1">
    <source>
        <dbReference type="ARBA" id="ARBA00004141"/>
    </source>
</evidence>
<dbReference type="GO" id="GO:0008076">
    <property type="term" value="C:voltage-gated potassium channel complex"/>
    <property type="evidence" value="ECO:0007669"/>
    <property type="project" value="InterPro"/>
</dbReference>
<dbReference type="RefSeq" id="WP_179502065.1">
    <property type="nucleotide sequence ID" value="NZ_JACCAA010000001.1"/>
</dbReference>
<evidence type="ECO:0000256" key="5">
    <source>
        <dbReference type="ARBA" id="ARBA00023065"/>
    </source>
</evidence>
<dbReference type="PANTHER" id="PTHR11537:SF254">
    <property type="entry name" value="POTASSIUM VOLTAGE-GATED CHANNEL PROTEIN SHAB"/>
    <property type="match status" value="1"/>
</dbReference>
<dbReference type="EMBL" id="JACCAA010000001">
    <property type="protein sequence ID" value="NYG58960.1"/>
    <property type="molecule type" value="Genomic_DNA"/>
</dbReference>
<dbReference type="InterPro" id="IPR027359">
    <property type="entry name" value="Volt_channel_dom_sf"/>
</dbReference>
<evidence type="ECO:0000313" key="12">
    <source>
        <dbReference type="Proteomes" id="UP000540656"/>
    </source>
</evidence>
<dbReference type="Proteomes" id="UP000540656">
    <property type="component" value="Unassembled WGS sequence"/>
</dbReference>
<dbReference type="GO" id="GO:0005249">
    <property type="term" value="F:voltage-gated potassium channel activity"/>
    <property type="evidence" value="ECO:0007669"/>
    <property type="project" value="InterPro"/>
</dbReference>
<dbReference type="GO" id="GO:0001508">
    <property type="term" value="P:action potential"/>
    <property type="evidence" value="ECO:0007669"/>
    <property type="project" value="TreeGrafter"/>
</dbReference>
<reference evidence="11 12" key="1">
    <citation type="submission" date="2020-07" db="EMBL/GenBank/DDBJ databases">
        <title>Sequencing the genomes of 1000 actinobacteria strains.</title>
        <authorList>
            <person name="Klenk H.-P."/>
        </authorList>
    </citation>
    <scope>NUCLEOTIDE SEQUENCE [LARGE SCALE GENOMIC DNA]</scope>
    <source>
        <strain evidence="11 12">DSM 23819</strain>
    </source>
</reference>
<feature type="region of interest" description="Disordered" evidence="8">
    <location>
        <begin position="231"/>
        <end position="252"/>
    </location>
</feature>
<dbReference type="SUPFAM" id="SSF81324">
    <property type="entry name" value="Voltage-gated potassium channels"/>
    <property type="match status" value="1"/>
</dbReference>
<dbReference type="InterPro" id="IPR013099">
    <property type="entry name" value="K_chnl_dom"/>
</dbReference>
<evidence type="ECO:0000256" key="3">
    <source>
        <dbReference type="ARBA" id="ARBA00022692"/>
    </source>
</evidence>
<evidence type="ECO:0000256" key="2">
    <source>
        <dbReference type="ARBA" id="ARBA00022448"/>
    </source>
</evidence>
<dbReference type="Gene3D" id="1.20.120.350">
    <property type="entry name" value="Voltage-gated potassium channels. Chain C"/>
    <property type="match status" value="1"/>
</dbReference>